<reference evidence="2" key="1">
    <citation type="journal article" date="2020" name="Stud. Mycol.">
        <title>101 Dothideomycetes genomes: a test case for predicting lifestyles and emergence of pathogens.</title>
        <authorList>
            <person name="Haridas S."/>
            <person name="Albert R."/>
            <person name="Binder M."/>
            <person name="Bloem J."/>
            <person name="Labutti K."/>
            <person name="Salamov A."/>
            <person name="Andreopoulos B."/>
            <person name="Baker S."/>
            <person name="Barry K."/>
            <person name="Bills G."/>
            <person name="Bluhm B."/>
            <person name="Cannon C."/>
            <person name="Castanera R."/>
            <person name="Culley D."/>
            <person name="Daum C."/>
            <person name="Ezra D."/>
            <person name="Gonzalez J."/>
            <person name="Henrissat B."/>
            <person name="Kuo A."/>
            <person name="Liang C."/>
            <person name="Lipzen A."/>
            <person name="Lutzoni F."/>
            <person name="Magnuson J."/>
            <person name="Mondo S."/>
            <person name="Nolan M."/>
            <person name="Ohm R."/>
            <person name="Pangilinan J."/>
            <person name="Park H.-J."/>
            <person name="Ramirez L."/>
            <person name="Alfaro M."/>
            <person name="Sun H."/>
            <person name="Tritt A."/>
            <person name="Yoshinaga Y."/>
            <person name="Zwiers L.-H."/>
            <person name="Turgeon B."/>
            <person name="Goodwin S."/>
            <person name="Spatafora J."/>
            <person name="Crous P."/>
            <person name="Grigoriev I."/>
        </authorList>
    </citation>
    <scope>NUCLEOTIDE SEQUENCE</scope>
    <source>
        <strain evidence="2">CBS 113979</strain>
    </source>
</reference>
<protein>
    <submittedName>
        <fullName evidence="2">Uncharacterized protein</fullName>
    </submittedName>
</protein>
<keyword evidence="3" id="KW-1185">Reference proteome</keyword>
<gene>
    <name evidence="2" type="ORF">K402DRAFT_427267</name>
</gene>
<feature type="region of interest" description="Disordered" evidence="1">
    <location>
        <begin position="1"/>
        <end position="21"/>
    </location>
</feature>
<proteinExistence type="predicted"/>
<evidence type="ECO:0000313" key="3">
    <source>
        <dbReference type="Proteomes" id="UP000800041"/>
    </source>
</evidence>
<evidence type="ECO:0000313" key="2">
    <source>
        <dbReference type="EMBL" id="KAF1988695.1"/>
    </source>
</evidence>
<dbReference type="EMBL" id="ML977147">
    <property type="protein sequence ID" value="KAF1988695.1"/>
    <property type="molecule type" value="Genomic_DNA"/>
</dbReference>
<name>A0A6G1H6B3_9PEZI</name>
<organism evidence="2 3">
    <name type="scientific">Aulographum hederae CBS 113979</name>
    <dbReference type="NCBI Taxonomy" id="1176131"/>
    <lineage>
        <taxon>Eukaryota</taxon>
        <taxon>Fungi</taxon>
        <taxon>Dikarya</taxon>
        <taxon>Ascomycota</taxon>
        <taxon>Pezizomycotina</taxon>
        <taxon>Dothideomycetes</taxon>
        <taxon>Pleosporomycetidae</taxon>
        <taxon>Aulographales</taxon>
        <taxon>Aulographaceae</taxon>
    </lineage>
</organism>
<accession>A0A6G1H6B3</accession>
<sequence length="233" mass="25821">MHHEAGKLFGRTKREDGGDALPFPPVTTFDDALSSLGIHDARNHPRETSKLSTVTAYEPKPEPPGFVETRCKDCSSLPLSLFTDGQDDTKYLLKTSVALLIPSASEGCPVCSIVYSYLTRKGFIYSPDSAHKAVYLIAKRVFLAEVCVGCILEGEEVNAFMLNMTRLKVHTIGEDGGWGSEEGDGTENVQGYQAISLRNDSDATFYIAKRWLDECKRNHLKCKKKWGPSRLPM</sequence>
<feature type="compositionally biased region" description="Basic and acidic residues" evidence="1">
    <location>
        <begin position="1"/>
        <end position="17"/>
    </location>
</feature>
<dbReference type="AlphaFoldDB" id="A0A6G1H6B3"/>
<evidence type="ECO:0000256" key="1">
    <source>
        <dbReference type="SAM" id="MobiDB-lite"/>
    </source>
</evidence>
<dbReference type="Proteomes" id="UP000800041">
    <property type="component" value="Unassembled WGS sequence"/>
</dbReference>